<dbReference type="SUPFAM" id="SSF56645">
    <property type="entry name" value="Acyl-CoA dehydrogenase NM domain-like"/>
    <property type="match status" value="1"/>
</dbReference>
<dbReference type="InterPro" id="IPR036250">
    <property type="entry name" value="AcylCo_DH-like_C"/>
</dbReference>
<dbReference type="GO" id="GO:0033539">
    <property type="term" value="P:fatty acid beta-oxidation using acyl-CoA dehydrogenase"/>
    <property type="evidence" value="ECO:0007669"/>
    <property type="project" value="TreeGrafter"/>
</dbReference>
<gene>
    <name evidence="3" type="ORF">K1I37_14045</name>
</gene>
<dbReference type="Proteomes" id="UP000829401">
    <property type="component" value="Chromosome"/>
</dbReference>
<dbReference type="PANTHER" id="PTHR48083">
    <property type="entry name" value="MEDIUM-CHAIN SPECIFIC ACYL-COA DEHYDROGENASE, MITOCHONDRIAL-RELATED"/>
    <property type="match status" value="1"/>
</dbReference>
<dbReference type="STRING" id="1356854.N007_17570"/>
<dbReference type="Gene3D" id="1.20.140.10">
    <property type="entry name" value="Butyryl-CoA Dehydrogenase, subunit A, domain 3"/>
    <property type="match status" value="1"/>
</dbReference>
<feature type="domain" description="Acyl-CoA dehydrogenase C-terminal" evidence="2">
    <location>
        <begin position="246"/>
        <end position="374"/>
    </location>
</feature>
<dbReference type="InterPro" id="IPR009100">
    <property type="entry name" value="AcylCoA_DH/oxidase_NM_dom_sf"/>
</dbReference>
<dbReference type="InterPro" id="IPR013107">
    <property type="entry name" value="Acyl-CoA_DH_C"/>
</dbReference>
<evidence type="ECO:0000313" key="4">
    <source>
        <dbReference type="Proteomes" id="UP000829401"/>
    </source>
</evidence>
<dbReference type="EMBL" id="CP080467">
    <property type="protein sequence ID" value="UNO47801.1"/>
    <property type="molecule type" value="Genomic_DNA"/>
</dbReference>
<dbReference type="PIRSF" id="PIRSF016578">
    <property type="entry name" value="HsaA"/>
    <property type="match status" value="1"/>
</dbReference>
<dbReference type="AlphaFoldDB" id="T0BKH0"/>
<dbReference type="InterPro" id="IPR050741">
    <property type="entry name" value="Acyl-CoA_dehydrogenase"/>
</dbReference>
<dbReference type="GO" id="GO:0005737">
    <property type="term" value="C:cytoplasm"/>
    <property type="evidence" value="ECO:0007669"/>
    <property type="project" value="TreeGrafter"/>
</dbReference>
<dbReference type="InterPro" id="IPR037069">
    <property type="entry name" value="AcylCoA_DH/ox_N_sf"/>
</dbReference>
<evidence type="ECO:0000256" key="1">
    <source>
        <dbReference type="ARBA" id="ARBA00023002"/>
    </source>
</evidence>
<dbReference type="Gene3D" id="2.40.110.10">
    <property type="entry name" value="Butyryl-CoA Dehydrogenase, subunit A, domain 2"/>
    <property type="match status" value="1"/>
</dbReference>
<evidence type="ECO:0000313" key="3">
    <source>
        <dbReference type="EMBL" id="UNO47801.1"/>
    </source>
</evidence>
<dbReference type="GO" id="GO:0003995">
    <property type="term" value="F:acyl-CoA dehydrogenase activity"/>
    <property type="evidence" value="ECO:0007669"/>
    <property type="project" value="TreeGrafter"/>
</dbReference>
<dbReference type="KEGG" id="aaco:K1I37_14045"/>
<dbReference type="RefSeq" id="WP_021298652.1">
    <property type="nucleotide sequence ID" value="NZ_AURB01000200.1"/>
</dbReference>
<keyword evidence="4" id="KW-1185">Reference proteome</keyword>
<accession>A0A9E6ZJC1</accession>
<accession>T0BKH0</accession>
<dbReference type="Gene3D" id="1.10.540.10">
    <property type="entry name" value="Acyl-CoA dehydrogenase/oxidase, N-terminal domain"/>
    <property type="match status" value="1"/>
</dbReference>
<dbReference type="eggNOG" id="COG1960">
    <property type="taxonomic scope" value="Bacteria"/>
</dbReference>
<dbReference type="Pfam" id="PF08028">
    <property type="entry name" value="Acyl-CoA_dh_2"/>
    <property type="match status" value="1"/>
</dbReference>
<sequence length="399" mass="43972">MAKTLTKQARVDVATLLARAEEVGKLAEAEAFAGDKNARLSDNIAKAIRDAEFHKLMKPQRFGGIPCDLHTYAEIIRTVARYNIPAAWLTYFYSAHDIWAANLPPEGREEILGGDVLLADVVAPIGRVEKDGDGYRLYGQWNFCSGVLWADWVGLGAMMELPDGDGPEYCVLAVPKSDYTIVDNWDTLGLRGSGSNGVRVDGAYVPLHRILPAGRLLSTGKPAGGDYDEADPIYRMPFMPLFLLGFPVVALGGVDRILALFHERTERRVRVFKGGSKEKESSGSQRLYAEMTMQQKASEGLIRRYIEQLERWQEEGKTVVSDVEREELFALRGQVVKTAANIAVNAMLTLGGTAIFKGDPVELFTRDILAVAAHPNSLYEDSMAAYGRTLFGLKGDPVW</sequence>
<keyword evidence="1" id="KW-0560">Oxidoreductase</keyword>
<name>T0BKH0_ALIAG</name>
<protein>
    <submittedName>
        <fullName evidence="3">Acyl-CoA dehydrogenase</fullName>
    </submittedName>
</protein>
<dbReference type="SUPFAM" id="SSF47203">
    <property type="entry name" value="Acyl-CoA dehydrogenase C-terminal domain-like"/>
    <property type="match status" value="1"/>
</dbReference>
<dbReference type="PANTHER" id="PTHR48083:SF2">
    <property type="entry name" value="MEDIUM-CHAIN SPECIFIC ACYL-COA DEHYDROGENASE, MITOCHONDRIAL"/>
    <property type="match status" value="1"/>
</dbReference>
<organism evidence="3 4">
    <name type="scientific">Alicyclobacillus acidoterrestris (strain ATCC 49025 / DSM 3922 / CIP 106132 / NCIMB 13137 / GD3B)</name>
    <dbReference type="NCBI Taxonomy" id="1356854"/>
    <lineage>
        <taxon>Bacteria</taxon>
        <taxon>Bacillati</taxon>
        <taxon>Bacillota</taxon>
        <taxon>Bacilli</taxon>
        <taxon>Bacillales</taxon>
        <taxon>Alicyclobacillaceae</taxon>
        <taxon>Alicyclobacillus</taxon>
    </lineage>
</organism>
<dbReference type="InterPro" id="IPR046373">
    <property type="entry name" value="Acyl-CoA_Oxase/DH_mid-dom_sf"/>
</dbReference>
<evidence type="ECO:0000259" key="2">
    <source>
        <dbReference type="Pfam" id="PF08028"/>
    </source>
</evidence>
<dbReference type="GO" id="GO:0050660">
    <property type="term" value="F:flavin adenine dinucleotide binding"/>
    <property type="evidence" value="ECO:0007669"/>
    <property type="project" value="InterPro"/>
</dbReference>
<reference evidence="4" key="1">
    <citation type="journal article" date="2022" name="G3 (Bethesda)">
        <title>Unveiling the complete genome sequence of Alicyclobacillus acidoterrestris DSM 3922T, a taint-producing strain.</title>
        <authorList>
            <person name="Leonardo I.C."/>
            <person name="Barreto Crespo M.T."/>
            <person name="Gaspar F.B."/>
        </authorList>
    </citation>
    <scope>NUCLEOTIDE SEQUENCE [LARGE SCALE GENOMIC DNA]</scope>
    <source>
        <strain evidence="4">DSM 3922</strain>
    </source>
</reference>
<proteinExistence type="predicted"/>